<reference evidence="2 3" key="1">
    <citation type="submission" date="2016-10" db="EMBL/GenBank/DDBJ databases">
        <authorList>
            <person name="Varghese N."/>
            <person name="Submissions S."/>
        </authorList>
    </citation>
    <scope>NUCLEOTIDE SEQUENCE [LARGE SCALE GENOMIC DNA]</scope>
    <source>
        <strain evidence="2 3">FF3</strain>
    </source>
</reference>
<evidence type="ECO:0000259" key="1">
    <source>
        <dbReference type="Pfam" id="PF00534"/>
    </source>
</evidence>
<dbReference type="EMBL" id="FNYY01000004">
    <property type="protein sequence ID" value="SEJ28162.1"/>
    <property type="molecule type" value="Genomic_DNA"/>
</dbReference>
<proteinExistence type="predicted"/>
<dbReference type="GO" id="GO:0016757">
    <property type="term" value="F:glycosyltransferase activity"/>
    <property type="evidence" value="ECO:0007669"/>
    <property type="project" value="InterPro"/>
</dbReference>
<dbReference type="InterPro" id="IPR001296">
    <property type="entry name" value="Glyco_trans_1"/>
</dbReference>
<dbReference type="NCBIfam" id="NF041876">
    <property type="entry name" value="EPS_EpsE"/>
    <property type="match status" value="1"/>
</dbReference>
<protein>
    <submittedName>
        <fullName evidence="2">Glycosyltransferase involved in cell wall bisynthesis</fullName>
    </submittedName>
</protein>
<keyword evidence="3" id="KW-1185">Reference proteome</keyword>
<evidence type="ECO:0000313" key="2">
    <source>
        <dbReference type="EMBL" id="SEJ28162.1"/>
    </source>
</evidence>
<organism evidence="2 3">
    <name type="scientific">Marinovum algicola</name>
    <dbReference type="NCBI Taxonomy" id="42444"/>
    <lineage>
        <taxon>Bacteria</taxon>
        <taxon>Pseudomonadati</taxon>
        <taxon>Pseudomonadota</taxon>
        <taxon>Alphaproteobacteria</taxon>
        <taxon>Rhodobacterales</taxon>
        <taxon>Roseobacteraceae</taxon>
        <taxon>Marinovum</taxon>
    </lineage>
</organism>
<dbReference type="Pfam" id="PF00534">
    <property type="entry name" value="Glycos_transf_1"/>
    <property type="match status" value="1"/>
</dbReference>
<dbReference type="RefSeq" id="WP_074836082.1">
    <property type="nucleotide sequence ID" value="NZ_FNYY01000004.1"/>
</dbReference>
<dbReference type="SUPFAM" id="SSF53756">
    <property type="entry name" value="UDP-Glycosyltransferase/glycogen phosphorylase"/>
    <property type="match status" value="1"/>
</dbReference>
<name>A0A975W991_9RHOB</name>
<dbReference type="Proteomes" id="UP000182932">
    <property type="component" value="Unassembled WGS sequence"/>
</dbReference>
<gene>
    <name evidence="2" type="ORF">SAMN04487940_104274</name>
</gene>
<comment type="caution">
    <text evidence="2">The sequence shown here is derived from an EMBL/GenBank/DDBJ whole genome shotgun (WGS) entry which is preliminary data.</text>
</comment>
<dbReference type="GeneID" id="80817959"/>
<feature type="domain" description="Glycosyl transferase family 1" evidence="1">
    <location>
        <begin position="218"/>
        <end position="377"/>
    </location>
</feature>
<dbReference type="PANTHER" id="PTHR12526:SF636">
    <property type="entry name" value="BLL3647 PROTEIN"/>
    <property type="match status" value="1"/>
</dbReference>
<dbReference type="AlphaFoldDB" id="A0A975W991"/>
<dbReference type="PANTHER" id="PTHR12526">
    <property type="entry name" value="GLYCOSYLTRANSFERASE"/>
    <property type="match status" value="1"/>
</dbReference>
<evidence type="ECO:0000313" key="3">
    <source>
        <dbReference type="Proteomes" id="UP000182932"/>
    </source>
</evidence>
<accession>A0A975W991</accession>
<sequence>MSLPQKLGYLVPQFPGQTHIFFWREIAALEAMGVAPVLFSTRRPPPGLIAHDWSQAAMARTTYLGEVSLRRALRVLPRLPWGELLREVGRDGTSVLKDVLICAAAGDALRDHCRREGVSHVHVHSCARGALIAAFARHLGGPGYSLTLHGPLSDYGRGQRYKWRHARFATVITRRLIAEMQAEQPADLPPMILRPMGVDTEYLRRDTPYEPVQPGAPLRVFACGRLNVVKGHQDLIEAVRQLRAAGHDVRLEIAGQDDAGGSGFRLVLEQLIRQHGLGEHVRLLGAIDAAAVKAKLLDAHVFALASWHEPLGVAYMEAIACGVPTIGTDAGGVPELIDDGVEGLLVPPKAPAALAAALLRIAGDPQLAQRLSATGRARIERDYAARLGAEVIVDQMRKALTREGAGARPGPDPGPPGGH</sequence>
<dbReference type="CDD" id="cd03801">
    <property type="entry name" value="GT4_PimA-like"/>
    <property type="match status" value="1"/>
</dbReference>
<dbReference type="Gene3D" id="3.40.50.2000">
    <property type="entry name" value="Glycogen Phosphorylase B"/>
    <property type="match status" value="2"/>
</dbReference>